<dbReference type="OrthoDB" id="4849794at2759"/>
<organism evidence="4 5">
    <name type="scientific">Ramularia collo-cygni</name>
    <dbReference type="NCBI Taxonomy" id="112498"/>
    <lineage>
        <taxon>Eukaryota</taxon>
        <taxon>Fungi</taxon>
        <taxon>Dikarya</taxon>
        <taxon>Ascomycota</taxon>
        <taxon>Pezizomycotina</taxon>
        <taxon>Dothideomycetes</taxon>
        <taxon>Dothideomycetidae</taxon>
        <taxon>Mycosphaerellales</taxon>
        <taxon>Mycosphaerellaceae</taxon>
        <taxon>Ramularia</taxon>
    </lineage>
</organism>
<feature type="domain" description="Gylcosyl hydrolase 115 C-terminal" evidence="3">
    <location>
        <begin position="929"/>
        <end position="1032"/>
    </location>
</feature>
<dbReference type="InterPro" id="IPR031924">
    <property type="entry name" value="GH115"/>
</dbReference>
<feature type="signal peptide" evidence="2">
    <location>
        <begin position="1"/>
        <end position="16"/>
    </location>
</feature>
<protein>
    <recommendedName>
        <fullName evidence="3">Gylcosyl hydrolase 115 C-terminal domain-containing protein</fullName>
    </recommendedName>
</protein>
<reference evidence="4 5" key="1">
    <citation type="submission" date="2016-03" db="EMBL/GenBank/DDBJ databases">
        <authorList>
            <person name="Ploux O."/>
        </authorList>
    </citation>
    <scope>NUCLEOTIDE SEQUENCE [LARGE SCALE GENOMIC DNA]</scope>
    <source>
        <strain evidence="4 5">URUG2</strain>
    </source>
</reference>
<evidence type="ECO:0000256" key="1">
    <source>
        <dbReference type="ARBA" id="ARBA00022801"/>
    </source>
</evidence>
<dbReference type="AlphaFoldDB" id="A0A2D3VLQ7"/>
<evidence type="ECO:0000259" key="3">
    <source>
        <dbReference type="Pfam" id="PF17829"/>
    </source>
</evidence>
<dbReference type="Gene3D" id="3.20.20.520">
    <property type="entry name" value="Glycosyl hydrolase family 115"/>
    <property type="match status" value="1"/>
</dbReference>
<accession>A0A2D3VLQ7</accession>
<feature type="chain" id="PRO_5013696190" description="Gylcosyl hydrolase 115 C-terminal domain-containing protein" evidence="2">
    <location>
        <begin position="17"/>
        <end position="1037"/>
    </location>
</feature>
<proteinExistence type="predicted"/>
<dbReference type="GO" id="GO:0016787">
    <property type="term" value="F:hydrolase activity"/>
    <property type="evidence" value="ECO:0007669"/>
    <property type="project" value="UniProtKB-KW"/>
</dbReference>
<keyword evidence="2" id="KW-0732">Signal</keyword>
<evidence type="ECO:0000256" key="2">
    <source>
        <dbReference type="SAM" id="SignalP"/>
    </source>
</evidence>
<dbReference type="RefSeq" id="XP_023629112.1">
    <property type="nucleotide sequence ID" value="XM_023773344.1"/>
</dbReference>
<keyword evidence="1" id="KW-0378">Hydrolase</keyword>
<dbReference type="Gene3D" id="3.30.379.10">
    <property type="entry name" value="Chitobiase/beta-hexosaminidase domain 2-like"/>
    <property type="match status" value="1"/>
</dbReference>
<dbReference type="PANTHER" id="PTHR37842">
    <property type="match status" value="1"/>
</dbReference>
<sequence>MRLLLSTSIFLHGVLAIGQKPIVTFDDSGHFLASQSSFVTIHADQNDWPAVLRVCDDLAMDFGRVTDANGSVVLHGDGMSGMNASMIFNITGRSSFGITSEAENAGGAIITGTIGHSSLVDGLIAQGKLNVTEIQGGWESYVSSVVYDPVPGVPEALVIAGSDRRGTIYGLYTISEQIGVSPWYYMADSPPQKHSQIYASNVTVVQGPPSVKYRGFFINDEAPALVGWIDSKFPPSPWGPGFGAEYYSLIFELLLRLRANYLWPAMWNSMFNIDDPRSQALADQYAVVMGTSHTEPMMLSTKEWNEFGDGPWQWSTNNESIYPFLAEGAARSKPYEGVLTMGMRGSGDTALAPGIETAVLESVVEAQTEILTALWGNESVQDPATVPQLWCLYKEVQGYYEAGMDVSEYITLLWTDDNWGNIRRLPLQNETSRSGGAGVYYHFDYVGDPRNYKWLNSISMEKTWEQLHLAYERDARRIWIVNVGDVKPLELPISHFFDLAYDITLWDHNSVPSYLDSWASREFGSDVAHEIALLMANYSQAAGRRKFELVDPNTYSLINYNEADRILQEWNTMQTAAEAIMAKLPTETQPAFFETVLHAVAAGHVFNDIMISAAKNNLYARQGRNSADLMAQHVHDQFGHDRELTERYNTLLDGKWEHMMDQTHLGYEYWQQPMRQRLPGLQHNMPTEASLAGHFGVSIEGSNATVPGDDKYHALSSNRLTMTPFVPYGPESQWLEIYSTGTEAVNYSIAANATFVHFTETSGHLLSDGSRDTRIYATFDWDSCPEGSGMVLVNISTTRDNSTQLREETQYGTQYSMPQLMLPFHNVKVPSNFSNGFVESDGHVSMELAHYSSITSTSSEVAYEIINGLSRTLSGITLFPVTAESQSAPEAPGLEYKIYTFTDLSEGIPAAPHLIDAGIPTGMASPANLINVTIVTTPSLNTIPERPLKYAVQFDEEDIHTVQYVIDQPDGANPVGWLKAVADNSWKSTSNFTYSGPGEHTLRVWALEPGVVLNTAWINLGGVRDSYLGPPESKRIP</sequence>
<dbReference type="InterPro" id="IPR041437">
    <property type="entry name" value="GH115_C"/>
</dbReference>
<evidence type="ECO:0000313" key="4">
    <source>
        <dbReference type="EMBL" id="CZT22223.1"/>
    </source>
</evidence>
<evidence type="ECO:0000313" key="5">
    <source>
        <dbReference type="Proteomes" id="UP000225277"/>
    </source>
</evidence>
<dbReference type="EMBL" id="FJUY01000013">
    <property type="protein sequence ID" value="CZT22223.1"/>
    <property type="molecule type" value="Genomic_DNA"/>
</dbReference>
<dbReference type="Pfam" id="PF17829">
    <property type="entry name" value="GH115_C"/>
    <property type="match status" value="2"/>
</dbReference>
<feature type="domain" description="Gylcosyl hydrolase 115 C-terminal" evidence="3">
    <location>
        <begin position="836"/>
        <end position="902"/>
    </location>
</feature>
<dbReference type="PANTHER" id="PTHR37842:SF2">
    <property type="entry name" value="GYLCOSYL HYDROLASE 115 C-TERMINAL DOMAIN-CONTAINING PROTEIN"/>
    <property type="match status" value="1"/>
</dbReference>
<gene>
    <name evidence="4" type="ORF">RCC_08092</name>
</gene>
<dbReference type="InterPro" id="IPR029018">
    <property type="entry name" value="Hex-like_dom2"/>
</dbReference>
<dbReference type="InterPro" id="IPR042301">
    <property type="entry name" value="GH115_sf"/>
</dbReference>
<dbReference type="Proteomes" id="UP000225277">
    <property type="component" value="Unassembled WGS sequence"/>
</dbReference>
<name>A0A2D3VLQ7_9PEZI</name>
<dbReference type="Pfam" id="PF15979">
    <property type="entry name" value="Glyco_hydro_115"/>
    <property type="match status" value="1"/>
</dbReference>
<dbReference type="STRING" id="112498.A0A2D3VLQ7"/>
<dbReference type="Gene3D" id="2.60.120.1620">
    <property type="match status" value="1"/>
</dbReference>
<dbReference type="GeneID" id="35603193"/>
<keyword evidence="5" id="KW-1185">Reference proteome</keyword>
<dbReference type="Gene3D" id="1.20.58.2150">
    <property type="match status" value="1"/>
</dbReference>